<reference evidence="2 3" key="1">
    <citation type="submission" date="2018-08" db="EMBL/GenBank/DDBJ databases">
        <title>Mucilaginibacter sp. MYSH2.</title>
        <authorList>
            <person name="Seo T."/>
        </authorList>
    </citation>
    <scope>NUCLEOTIDE SEQUENCE [LARGE SCALE GENOMIC DNA]</scope>
    <source>
        <strain evidence="2 3">MYSH2</strain>
    </source>
</reference>
<proteinExistence type="predicted"/>
<dbReference type="OrthoDB" id="800040at2"/>
<dbReference type="Proteomes" id="UP000264217">
    <property type="component" value="Unassembled WGS sequence"/>
</dbReference>
<dbReference type="RefSeq" id="WP_117390220.1">
    <property type="nucleotide sequence ID" value="NZ_QWDC01000001.1"/>
</dbReference>
<keyword evidence="3" id="KW-1185">Reference proteome</keyword>
<accession>A0A372NYB0</accession>
<evidence type="ECO:0000313" key="2">
    <source>
        <dbReference type="EMBL" id="RFZ94659.1"/>
    </source>
</evidence>
<protein>
    <submittedName>
        <fullName evidence="2">Uncharacterized protein</fullName>
    </submittedName>
</protein>
<dbReference type="EMBL" id="QWDC01000001">
    <property type="protein sequence ID" value="RFZ94659.1"/>
    <property type="molecule type" value="Genomic_DNA"/>
</dbReference>
<organism evidence="2 3">
    <name type="scientific">Mucilaginibacter conchicola</name>
    <dbReference type="NCBI Taxonomy" id="2303333"/>
    <lineage>
        <taxon>Bacteria</taxon>
        <taxon>Pseudomonadati</taxon>
        <taxon>Bacteroidota</taxon>
        <taxon>Sphingobacteriia</taxon>
        <taxon>Sphingobacteriales</taxon>
        <taxon>Sphingobacteriaceae</taxon>
        <taxon>Mucilaginibacter</taxon>
    </lineage>
</organism>
<comment type="caution">
    <text evidence="2">The sequence shown here is derived from an EMBL/GenBank/DDBJ whole genome shotgun (WGS) entry which is preliminary data.</text>
</comment>
<evidence type="ECO:0000256" key="1">
    <source>
        <dbReference type="SAM" id="MobiDB-lite"/>
    </source>
</evidence>
<dbReference type="AlphaFoldDB" id="A0A372NYB0"/>
<sequence length="68" mass="7533">MAASLFMSKQHRTIPNEPEEMPARTEGPEITEPTDPKTREVPEEAPDEIPPEITPDKEKEGEGTVHPG</sequence>
<feature type="region of interest" description="Disordered" evidence="1">
    <location>
        <begin position="1"/>
        <end position="68"/>
    </location>
</feature>
<feature type="compositionally biased region" description="Basic and acidic residues" evidence="1">
    <location>
        <begin position="54"/>
        <end position="68"/>
    </location>
</feature>
<gene>
    <name evidence="2" type="ORF">D0C36_03720</name>
</gene>
<name>A0A372NYB0_9SPHI</name>
<evidence type="ECO:0000313" key="3">
    <source>
        <dbReference type="Proteomes" id="UP000264217"/>
    </source>
</evidence>